<evidence type="ECO:0000259" key="2">
    <source>
        <dbReference type="Pfam" id="PF07811"/>
    </source>
</evidence>
<keyword evidence="1" id="KW-1133">Transmembrane helix</keyword>
<keyword evidence="1" id="KW-0472">Membrane</keyword>
<keyword evidence="4" id="KW-1185">Reference proteome</keyword>
<dbReference type="RefSeq" id="WP_269332806.1">
    <property type="nucleotide sequence ID" value="NZ_JAMZFT010000002.1"/>
</dbReference>
<feature type="domain" description="TadE-like" evidence="2">
    <location>
        <begin position="35"/>
        <end position="77"/>
    </location>
</feature>
<keyword evidence="1" id="KW-0812">Transmembrane</keyword>
<evidence type="ECO:0000313" key="4">
    <source>
        <dbReference type="Proteomes" id="UP001055804"/>
    </source>
</evidence>
<feature type="transmembrane region" description="Helical" evidence="1">
    <location>
        <begin position="37"/>
        <end position="56"/>
    </location>
</feature>
<dbReference type="Proteomes" id="UP001055804">
    <property type="component" value="Unassembled WGS sequence"/>
</dbReference>
<organism evidence="3 4">
    <name type="scientific">Futiania mangrovi</name>
    <dbReference type="NCBI Taxonomy" id="2959716"/>
    <lineage>
        <taxon>Bacteria</taxon>
        <taxon>Pseudomonadati</taxon>
        <taxon>Pseudomonadota</taxon>
        <taxon>Alphaproteobacteria</taxon>
        <taxon>Futianiales</taxon>
        <taxon>Futianiaceae</taxon>
        <taxon>Futiania</taxon>
    </lineage>
</organism>
<name>A0A9J6PGB5_9PROT</name>
<accession>A0A9J6PGB5</accession>
<evidence type="ECO:0000313" key="3">
    <source>
        <dbReference type="EMBL" id="MCP1336864.1"/>
    </source>
</evidence>
<comment type="caution">
    <text evidence="3">The sequence shown here is derived from an EMBL/GenBank/DDBJ whole genome shotgun (WGS) entry which is preliminary data.</text>
</comment>
<dbReference type="InterPro" id="IPR012495">
    <property type="entry name" value="TadE-like_dom"/>
</dbReference>
<evidence type="ECO:0000256" key="1">
    <source>
        <dbReference type="SAM" id="Phobius"/>
    </source>
</evidence>
<reference evidence="3" key="1">
    <citation type="submission" date="2022-06" db="EMBL/GenBank/DDBJ databases">
        <title>Isolation and Genomics of Futiania mangrovii gen. nov., sp. nov., a Rare and Metabolically-versatile member in the Class Alphaproteobacteria.</title>
        <authorList>
            <person name="Liu L."/>
            <person name="Huang W.-C."/>
            <person name="Pan J."/>
            <person name="Li J."/>
            <person name="Huang Y."/>
            <person name="Du H."/>
            <person name="Liu Y."/>
            <person name="Li M."/>
        </authorList>
    </citation>
    <scope>NUCLEOTIDE SEQUENCE</scope>
    <source>
        <strain evidence="3">FT118</strain>
    </source>
</reference>
<dbReference type="AlphaFoldDB" id="A0A9J6PGB5"/>
<dbReference type="EMBL" id="JAMZFT010000002">
    <property type="protein sequence ID" value="MCP1336864.1"/>
    <property type="molecule type" value="Genomic_DNA"/>
</dbReference>
<protein>
    <submittedName>
        <fullName evidence="3">Pilus assembly protein</fullName>
    </submittedName>
</protein>
<sequence>MRTDVPAPEPEAPPRRARRLRVCLLPRRFRRNEDGAVAIEFAFLALPFFYLLMAILETSLVFFAEINLNAGMEQAVRQIRTGNFTGSQAELVAEVCGGSTVIPKCTEKVKVDVRRIDAFSDATGTDAFEPCRSGVDPDAFGVDVGAASTVMLARVCYDWELFTPFMSKLLEFPTGSGSRLMAATGAFRNEPFN</sequence>
<dbReference type="Pfam" id="PF07811">
    <property type="entry name" value="TadE"/>
    <property type="match status" value="1"/>
</dbReference>
<proteinExistence type="predicted"/>
<gene>
    <name evidence="3" type="ORF">NJQ99_10625</name>
</gene>